<evidence type="ECO:0000313" key="2">
    <source>
        <dbReference type="EMBL" id="KAE9387303.1"/>
    </source>
</evidence>
<feature type="non-terminal residue" evidence="2">
    <location>
        <position position="1"/>
    </location>
</feature>
<dbReference type="Proteomes" id="UP000799118">
    <property type="component" value="Unassembled WGS sequence"/>
</dbReference>
<dbReference type="OrthoDB" id="3235114at2759"/>
<proteinExistence type="predicted"/>
<evidence type="ECO:0000313" key="3">
    <source>
        <dbReference type="Proteomes" id="UP000799118"/>
    </source>
</evidence>
<protein>
    <recommendedName>
        <fullName evidence="1">CxC2-like cysteine cluster KDZ transposase-associated domain-containing protein</fullName>
    </recommendedName>
</protein>
<evidence type="ECO:0000259" key="1">
    <source>
        <dbReference type="Pfam" id="PF18803"/>
    </source>
</evidence>
<accession>A0A6A4GPN2</accession>
<gene>
    <name evidence="2" type="ORF">BT96DRAFT_837835</name>
</gene>
<reference evidence="2" key="1">
    <citation type="journal article" date="2019" name="Environ. Microbiol.">
        <title>Fungal ecological strategies reflected in gene transcription - a case study of two litter decomposers.</title>
        <authorList>
            <person name="Barbi F."/>
            <person name="Kohler A."/>
            <person name="Barry K."/>
            <person name="Baskaran P."/>
            <person name="Daum C."/>
            <person name="Fauchery L."/>
            <person name="Ihrmark K."/>
            <person name="Kuo A."/>
            <person name="LaButti K."/>
            <person name="Lipzen A."/>
            <person name="Morin E."/>
            <person name="Grigoriev I.V."/>
            <person name="Henrissat B."/>
            <person name="Lindahl B."/>
            <person name="Martin F."/>
        </authorList>
    </citation>
    <scope>NUCLEOTIDE SEQUENCE</scope>
    <source>
        <strain evidence="2">JB14</strain>
    </source>
</reference>
<feature type="domain" description="CxC2-like cysteine cluster KDZ transposase-associated" evidence="1">
    <location>
        <begin position="84"/>
        <end position="192"/>
    </location>
</feature>
<dbReference type="EMBL" id="ML769809">
    <property type="protein sequence ID" value="KAE9387303.1"/>
    <property type="molecule type" value="Genomic_DNA"/>
</dbReference>
<sequence>EWHPELDTYIQEMLQLEGCGLFTSRTQCSCGRDFEVDRINNLHCCCDCYMPELFCKDCMVNHHAYMPFHRLERWNSQFFEHCTLKNCGLILELGGHTKDKPCLMVSIASLENLTVVNKCGIQDITVCYCSCHHAGAQREQLLHARLWPATITNPKTAVTFDCLEHFQMLNLMTKTSGSEFYETLERLTDNTGMRVPAVSFSSLSAIAMLTQVFFSFSLVFESSCVLPNSCKPFVCTGDMEEPTIRMGVMIFKWAILLSLV</sequence>
<keyword evidence="3" id="KW-1185">Reference proteome</keyword>
<name>A0A6A4GPN2_9AGAR</name>
<dbReference type="InterPro" id="IPR041457">
    <property type="entry name" value="CxC2_KDZ-assoc"/>
</dbReference>
<dbReference type="AlphaFoldDB" id="A0A6A4GPN2"/>
<organism evidence="2 3">
    <name type="scientific">Gymnopus androsaceus JB14</name>
    <dbReference type="NCBI Taxonomy" id="1447944"/>
    <lineage>
        <taxon>Eukaryota</taxon>
        <taxon>Fungi</taxon>
        <taxon>Dikarya</taxon>
        <taxon>Basidiomycota</taxon>
        <taxon>Agaricomycotina</taxon>
        <taxon>Agaricomycetes</taxon>
        <taxon>Agaricomycetidae</taxon>
        <taxon>Agaricales</taxon>
        <taxon>Marasmiineae</taxon>
        <taxon>Omphalotaceae</taxon>
        <taxon>Gymnopus</taxon>
    </lineage>
</organism>
<dbReference type="Pfam" id="PF18803">
    <property type="entry name" value="CxC2"/>
    <property type="match status" value="1"/>
</dbReference>